<evidence type="ECO:0000313" key="8">
    <source>
        <dbReference type="EMBL" id="AOU99851.1"/>
    </source>
</evidence>
<dbReference type="Gene3D" id="3.30.230.10">
    <property type="match status" value="1"/>
</dbReference>
<dbReference type="GO" id="GO:0030677">
    <property type="term" value="C:ribonuclease P complex"/>
    <property type="evidence" value="ECO:0007669"/>
    <property type="project" value="TreeGrafter"/>
</dbReference>
<evidence type="ECO:0000256" key="3">
    <source>
        <dbReference type="ARBA" id="ARBA00022759"/>
    </source>
</evidence>
<proteinExistence type="inferred from homology"/>
<dbReference type="EMBL" id="CP017415">
    <property type="protein sequence ID" value="AOU99851.1"/>
    <property type="molecule type" value="Genomic_DNA"/>
</dbReference>
<name>A0A1D8ITN9_9GAMM</name>
<keyword evidence="5 6" id="KW-0694">RNA-binding</keyword>
<evidence type="ECO:0000256" key="6">
    <source>
        <dbReference type="HAMAP-Rule" id="MF_00227"/>
    </source>
</evidence>
<keyword evidence="3 6" id="KW-0255">Endonuclease</keyword>
<comment type="similarity">
    <text evidence="6">Belongs to the RnpA family.</text>
</comment>
<dbReference type="HAMAP" id="MF_00227">
    <property type="entry name" value="RNase_P"/>
    <property type="match status" value="1"/>
</dbReference>
<keyword evidence="1 6" id="KW-0819">tRNA processing</keyword>
<dbReference type="NCBIfam" id="TIGR00188">
    <property type="entry name" value="rnpA"/>
    <property type="match status" value="1"/>
</dbReference>
<comment type="function">
    <text evidence="6">RNaseP catalyzes the removal of the 5'-leader sequence from pre-tRNA to produce the mature 5'-terminus. It can also cleave other RNA substrates such as 4.5S RNA. The protein component plays an auxiliary but essential role in vivo by binding to the 5'-leader sequence and broadening the substrate specificity of the ribozyme.</text>
</comment>
<keyword evidence="2 6" id="KW-0540">Nuclease</keyword>
<keyword evidence="4 6" id="KW-0378">Hydrolase</keyword>
<reference evidence="9" key="1">
    <citation type="submission" date="2016-09" db="EMBL/GenBank/DDBJ databases">
        <title>Acidihalobacter prosperus F5.</title>
        <authorList>
            <person name="Khaleque H.N."/>
            <person name="Ramsay J.P."/>
            <person name="Kaksonen A.H."/>
            <person name="Boxall N.J."/>
            <person name="Watkin E.L.J."/>
        </authorList>
    </citation>
    <scope>NUCLEOTIDE SEQUENCE [LARGE SCALE GENOMIC DNA]</scope>
    <source>
        <strain evidence="9">F5</strain>
    </source>
</reference>
<gene>
    <name evidence="6" type="primary">rnpA</name>
    <name evidence="8" type="ORF">BI364_17135</name>
</gene>
<evidence type="ECO:0000256" key="2">
    <source>
        <dbReference type="ARBA" id="ARBA00022722"/>
    </source>
</evidence>
<dbReference type="GO" id="GO:0042781">
    <property type="term" value="F:3'-tRNA processing endoribonuclease activity"/>
    <property type="evidence" value="ECO:0007669"/>
    <property type="project" value="TreeGrafter"/>
</dbReference>
<dbReference type="InterPro" id="IPR000100">
    <property type="entry name" value="RNase_P"/>
</dbReference>
<dbReference type="GO" id="GO:0000049">
    <property type="term" value="F:tRNA binding"/>
    <property type="evidence" value="ECO:0007669"/>
    <property type="project" value="UniProtKB-UniRule"/>
</dbReference>
<evidence type="ECO:0000256" key="5">
    <source>
        <dbReference type="ARBA" id="ARBA00022884"/>
    </source>
</evidence>
<comment type="catalytic activity">
    <reaction evidence="6">
        <text>Endonucleolytic cleavage of RNA, removing 5'-extranucleotides from tRNA precursor.</text>
        <dbReference type="EC" id="3.1.26.5"/>
    </reaction>
</comment>
<keyword evidence="9" id="KW-1185">Reference proteome</keyword>
<dbReference type="InterPro" id="IPR020568">
    <property type="entry name" value="Ribosomal_Su5_D2-typ_SF"/>
</dbReference>
<accession>A0A1D8ITN9</accession>
<dbReference type="KEGG" id="aprs:BI364_17135"/>
<evidence type="ECO:0000256" key="4">
    <source>
        <dbReference type="ARBA" id="ARBA00022801"/>
    </source>
</evidence>
<comment type="subunit">
    <text evidence="6">Consists of a catalytic RNA component (M1 or rnpB) and a protein subunit.</text>
</comment>
<dbReference type="PANTHER" id="PTHR33992:SF1">
    <property type="entry name" value="RIBONUCLEASE P PROTEIN COMPONENT"/>
    <property type="match status" value="1"/>
</dbReference>
<dbReference type="EC" id="3.1.26.5" evidence="6 7"/>
<dbReference type="Pfam" id="PF00825">
    <property type="entry name" value="Ribonuclease_P"/>
    <property type="match status" value="1"/>
</dbReference>
<dbReference type="PANTHER" id="PTHR33992">
    <property type="entry name" value="RIBONUCLEASE P PROTEIN COMPONENT"/>
    <property type="match status" value="1"/>
</dbReference>
<evidence type="ECO:0000313" key="9">
    <source>
        <dbReference type="Proteomes" id="UP000095401"/>
    </source>
</evidence>
<dbReference type="InterPro" id="IPR014721">
    <property type="entry name" value="Ribsml_uS5_D2-typ_fold_subgr"/>
</dbReference>
<dbReference type="AlphaFoldDB" id="A0A1D8ITN9"/>
<protein>
    <recommendedName>
        <fullName evidence="6 7">Ribonuclease P protein component</fullName>
        <shortName evidence="6">RNase P protein</shortName>
        <shortName evidence="6">RNaseP protein</shortName>
        <ecNumber evidence="6 7">3.1.26.5</ecNumber>
    </recommendedName>
    <alternativeName>
        <fullName evidence="6">Protein C5</fullName>
    </alternativeName>
</protein>
<organism evidence="8 9">
    <name type="scientific">Acidihalobacter yilgarnensis</name>
    <dbReference type="NCBI Taxonomy" id="2819280"/>
    <lineage>
        <taxon>Bacteria</taxon>
        <taxon>Pseudomonadati</taxon>
        <taxon>Pseudomonadota</taxon>
        <taxon>Gammaproteobacteria</taxon>
        <taxon>Chromatiales</taxon>
        <taxon>Ectothiorhodospiraceae</taxon>
        <taxon>Acidihalobacter</taxon>
    </lineage>
</organism>
<evidence type="ECO:0000256" key="7">
    <source>
        <dbReference type="NCBIfam" id="TIGR00188"/>
    </source>
</evidence>
<evidence type="ECO:0000256" key="1">
    <source>
        <dbReference type="ARBA" id="ARBA00022694"/>
    </source>
</evidence>
<dbReference type="Proteomes" id="UP000095401">
    <property type="component" value="Chromosome"/>
</dbReference>
<dbReference type="GO" id="GO:0001682">
    <property type="term" value="P:tRNA 5'-leader removal"/>
    <property type="evidence" value="ECO:0007669"/>
    <property type="project" value="UniProtKB-UniRule"/>
</dbReference>
<dbReference type="GO" id="GO:0004526">
    <property type="term" value="F:ribonuclease P activity"/>
    <property type="evidence" value="ECO:0007669"/>
    <property type="project" value="UniProtKB-UniRule"/>
</dbReference>
<sequence>MPAQSFPRCARLTEAADYGRVFAGRKKSGGRVFLLKWVPNGLGKARLGLAISRKCARSAVVRQRIKRVIRESFRLRQTDFPAVDVVVMCRPDAAKLDKQQLREALERQWQSIG</sequence>
<dbReference type="RefSeq" id="WP_070080189.1">
    <property type="nucleotide sequence ID" value="NZ_CP017415.1"/>
</dbReference>
<dbReference type="SUPFAM" id="SSF54211">
    <property type="entry name" value="Ribosomal protein S5 domain 2-like"/>
    <property type="match status" value="1"/>
</dbReference>